<reference evidence="2" key="1">
    <citation type="journal article" date="2012" name="MBio">
        <title>Comparative genome analysis of Trichophyton rubrum and related dermatophytes reveals candidate genes involved in infection.</title>
        <authorList>
            <person name="Martinez D.A."/>
            <person name="Oliver B.G."/>
            <person name="Graeser Y."/>
            <person name="Goldberg J.M."/>
            <person name="Li W."/>
            <person name="Martinez-Rossi N.M."/>
            <person name="Monod M."/>
            <person name="Shelest E."/>
            <person name="Barton R.C."/>
            <person name="Birch E."/>
            <person name="Brakhage A.A."/>
            <person name="Chen Z."/>
            <person name="Gurr S.J."/>
            <person name="Heiman D."/>
            <person name="Heitman J."/>
            <person name="Kosti I."/>
            <person name="Rossi A."/>
            <person name="Saif S."/>
            <person name="Samalova M."/>
            <person name="Saunders C.W."/>
            <person name="Shea T."/>
            <person name="Summerbell R.C."/>
            <person name="Xu J."/>
            <person name="Young S."/>
            <person name="Zeng Q."/>
            <person name="Birren B.W."/>
            <person name="Cuomo C.A."/>
            <person name="White T.C."/>
        </authorList>
    </citation>
    <scope>NUCLEOTIDE SEQUENCE [LARGE SCALE GENOMIC DNA]</scope>
    <source>
        <strain evidence="2">ATCC MYA-4604 / CBS 118893</strain>
    </source>
</reference>
<dbReference type="eggNOG" id="ENOG502S4JF">
    <property type="taxonomic scope" value="Eukaryota"/>
</dbReference>
<dbReference type="OrthoDB" id="8864979at2759"/>
<evidence type="ECO:0000313" key="2">
    <source>
        <dbReference type="Proteomes" id="UP000002669"/>
    </source>
</evidence>
<dbReference type="OMA" id="LLTTHEH"/>
<protein>
    <submittedName>
        <fullName evidence="1">F-box domain-containing protein</fullName>
    </submittedName>
</protein>
<dbReference type="VEuPathDB" id="FungiDB:MGYG_05092"/>
<dbReference type="AlphaFoldDB" id="E4UYC6"/>
<accession>E4UYC6</accession>
<dbReference type="GeneID" id="10027770"/>
<dbReference type="HOGENOM" id="CLU_677862_0_0_1"/>
<proteinExistence type="predicted"/>
<name>E4UYC6_ARTGP</name>
<dbReference type="RefSeq" id="XP_003172500.1">
    <property type="nucleotide sequence ID" value="XM_003172452.1"/>
</dbReference>
<sequence>MAASFELRARKSISAFEKASLAKLAWLRKNHNGVIQQDTQPLNRGKPFSCWDELPVELVVNIFGLCRLQDLGSLLLVCRKFWYLLQVHEEAITREYLRIRRHGTLPSRDHKPNHYTRAPEDDVILLSDLFPPFTEATNRREHYSFRYLADLRRRQEVCSKLSYYLADHVLDRFMEENPAWVKSLSHLSKPTQQKVLERGSALLQSKLTPLMQVNLLFHDFSKLNSNIYIYIIRFYTMFFLKKYDEARSELQDSLYEAFEAGKLPVPVQPRDRSIMYRALQTRILQAYPFIDSRALISAHHCIRLLIFSLHRVLVAETPVTTSCEKFIIMLLTTSGLERVTEFFAAEKGGSNQRAMRKEFMRKTQVDWDMYRNDSKALKVFDALSGDCHYPPLMTEIWIGPAIEEISRRQLLIQHPNEDFVTLWNDAHISLGCSYCARTNAKIKWQA</sequence>
<gene>
    <name evidence="1" type="ORF">MGYG_05092</name>
</gene>
<dbReference type="EMBL" id="DS989825">
    <property type="protein sequence ID" value="EFR02089.1"/>
    <property type="molecule type" value="Genomic_DNA"/>
</dbReference>
<dbReference type="CDD" id="cd09917">
    <property type="entry name" value="F-box_SF"/>
    <property type="match status" value="1"/>
</dbReference>
<evidence type="ECO:0000313" key="1">
    <source>
        <dbReference type="EMBL" id="EFR02089.1"/>
    </source>
</evidence>
<dbReference type="InParanoid" id="E4UYC6"/>
<dbReference type="InterPro" id="IPR036047">
    <property type="entry name" value="F-box-like_dom_sf"/>
</dbReference>
<keyword evidence="2" id="KW-1185">Reference proteome</keyword>
<organism evidence="2">
    <name type="scientific">Arthroderma gypseum (strain ATCC MYA-4604 / CBS 118893)</name>
    <name type="common">Microsporum gypseum</name>
    <dbReference type="NCBI Taxonomy" id="535722"/>
    <lineage>
        <taxon>Eukaryota</taxon>
        <taxon>Fungi</taxon>
        <taxon>Dikarya</taxon>
        <taxon>Ascomycota</taxon>
        <taxon>Pezizomycotina</taxon>
        <taxon>Eurotiomycetes</taxon>
        <taxon>Eurotiomycetidae</taxon>
        <taxon>Onygenales</taxon>
        <taxon>Arthrodermataceae</taxon>
        <taxon>Nannizzia</taxon>
    </lineage>
</organism>
<dbReference type="SUPFAM" id="SSF81383">
    <property type="entry name" value="F-box domain"/>
    <property type="match status" value="1"/>
</dbReference>
<dbReference type="Proteomes" id="UP000002669">
    <property type="component" value="Unassembled WGS sequence"/>
</dbReference>